<dbReference type="SUPFAM" id="SSF56112">
    <property type="entry name" value="Protein kinase-like (PK-like)"/>
    <property type="match status" value="1"/>
</dbReference>
<comment type="caution">
    <text evidence="2">The sequence shown here is derived from an EMBL/GenBank/DDBJ whole genome shotgun (WGS) entry which is preliminary data.</text>
</comment>
<name>A0A9N9A765_9GLOM</name>
<dbReference type="GO" id="GO:0004674">
    <property type="term" value="F:protein serine/threonine kinase activity"/>
    <property type="evidence" value="ECO:0007669"/>
    <property type="project" value="TreeGrafter"/>
</dbReference>
<dbReference type="Gene3D" id="1.10.510.10">
    <property type="entry name" value="Transferase(Phosphotransferase) domain 1"/>
    <property type="match status" value="1"/>
</dbReference>
<proteinExistence type="predicted"/>
<feature type="domain" description="Protein kinase" evidence="1">
    <location>
        <begin position="1"/>
        <end position="101"/>
    </location>
</feature>
<dbReference type="InterPro" id="IPR051681">
    <property type="entry name" value="Ser/Thr_Kinases-Pseudokinases"/>
</dbReference>
<dbReference type="AlphaFoldDB" id="A0A9N9A765"/>
<dbReference type="InterPro" id="IPR001245">
    <property type="entry name" value="Ser-Thr/Tyr_kinase_cat_dom"/>
</dbReference>
<accession>A0A9N9A765</accession>
<dbReference type="Proteomes" id="UP000789572">
    <property type="component" value="Unassembled WGS sequence"/>
</dbReference>
<organism evidence="2 3">
    <name type="scientific">Paraglomus occultum</name>
    <dbReference type="NCBI Taxonomy" id="144539"/>
    <lineage>
        <taxon>Eukaryota</taxon>
        <taxon>Fungi</taxon>
        <taxon>Fungi incertae sedis</taxon>
        <taxon>Mucoromycota</taxon>
        <taxon>Glomeromycotina</taxon>
        <taxon>Glomeromycetes</taxon>
        <taxon>Paraglomerales</taxon>
        <taxon>Paraglomeraceae</taxon>
        <taxon>Paraglomus</taxon>
    </lineage>
</organism>
<evidence type="ECO:0000259" key="1">
    <source>
        <dbReference type="PROSITE" id="PS50011"/>
    </source>
</evidence>
<dbReference type="GO" id="GO:0005524">
    <property type="term" value="F:ATP binding"/>
    <property type="evidence" value="ECO:0007669"/>
    <property type="project" value="InterPro"/>
</dbReference>
<evidence type="ECO:0000313" key="3">
    <source>
        <dbReference type="Proteomes" id="UP000789572"/>
    </source>
</evidence>
<protein>
    <submittedName>
        <fullName evidence="2">7673_t:CDS:1</fullName>
    </submittedName>
</protein>
<dbReference type="InterPro" id="IPR000719">
    <property type="entry name" value="Prot_kinase_dom"/>
</dbReference>
<feature type="non-terminal residue" evidence="2">
    <location>
        <position position="122"/>
    </location>
</feature>
<dbReference type="Pfam" id="PF07714">
    <property type="entry name" value="PK_Tyr_Ser-Thr"/>
    <property type="match status" value="1"/>
</dbReference>
<reference evidence="2" key="1">
    <citation type="submission" date="2021-06" db="EMBL/GenBank/DDBJ databases">
        <authorList>
            <person name="Kallberg Y."/>
            <person name="Tangrot J."/>
            <person name="Rosling A."/>
        </authorList>
    </citation>
    <scope>NUCLEOTIDE SEQUENCE</scope>
    <source>
        <strain evidence="2">IA702</strain>
    </source>
</reference>
<evidence type="ECO:0000313" key="2">
    <source>
        <dbReference type="EMBL" id="CAG8519464.1"/>
    </source>
</evidence>
<dbReference type="PROSITE" id="PS50011">
    <property type="entry name" value="PROTEIN_KINASE_DOM"/>
    <property type="match status" value="1"/>
</dbReference>
<dbReference type="PANTHER" id="PTHR44329">
    <property type="entry name" value="SERINE/THREONINE-PROTEIN KINASE TNNI3K-RELATED"/>
    <property type="match status" value="1"/>
</dbReference>
<sequence>MSASKENNAAYTDPMLIKNSSYKCGKKSDIFSLGVIFWEIFSGKSPCEGHTQSAEIFKYRLKGFRDKPVPGIPDEYTKLYTDCWNEDPDKRPFCKEIHDRLKLFEQLAMQGDQSSVEQGNNP</sequence>
<dbReference type="EMBL" id="CAJVPJ010000389">
    <property type="protein sequence ID" value="CAG8519464.1"/>
    <property type="molecule type" value="Genomic_DNA"/>
</dbReference>
<dbReference type="OrthoDB" id="2353542at2759"/>
<gene>
    <name evidence="2" type="ORF">POCULU_LOCUS3494</name>
</gene>
<keyword evidence="3" id="KW-1185">Reference proteome</keyword>
<dbReference type="InterPro" id="IPR011009">
    <property type="entry name" value="Kinase-like_dom_sf"/>
</dbReference>